<dbReference type="PANTHER" id="PTHR33990:SF1">
    <property type="entry name" value="PROTEIN YJDN"/>
    <property type="match status" value="1"/>
</dbReference>
<evidence type="ECO:0000313" key="3">
    <source>
        <dbReference type="Proteomes" id="UP001262835"/>
    </source>
</evidence>
<accession>A0ABU3GHV0</accession>
<dbReference type="EMBL" id="JAUZVT010000001">
    <property type="protein sequence ID" value="MDT3329461.1"/>
    <property type="molecule type" value="Genomic_DNA"/>
</dbReference>
<dbReference type="CDD" id="cd06588">
    <property type="entry name" value="PhnB_like"/>
    <property type="match status" value="1"/>
</dbReference>
<reference evidence="2 3" key="1">
    <citation type="submission" date="2023-08" db="EMBL/GenBank/DDBJ databases">
        <title>Microbacterium aquilitoris sp. nov. and Microbacterium gwkjibeachense sp. nov., isolated from beach.</title>
        <authorList>
            <person name="Lee S.D."/>
            <person name="Yang H."/>
            <person name="Kim I."/>
        </authorList>
    </citation>
    <scope>NUCLEOTIDE SEQUENCE [LARGE SCALE GENOMIC DNA]</scope>
    <source>
        <strain evidence="2 3">KSW-18</strain>
    </source>
</reference>
<protein>
    <submittedName>
        <fullName evidence="2">VOC family protein</fullName>
    </submittedName>
</protein>
<keyword evidence="3" id="KW-1185">Reference proteome</keyword>
<comment type="caution">
    <text evidence="2">The sequence shown here is derived from an EMBL/GenBank/DDBJ whole genome shotgun (WGS) entry which is preliminary data.</text>
</comment>
<name>A0ABU3GHV0_9MICO</name>
<dbReference type="SUPFAM" id="SSF54593">
    <property type="entry name" value="Glyoxalase/Bleomycin resistance protein/Dihydroxybiphenyl dioxygenase"/>
    <property type="match status" value="1"/>
</dbReference>
<sequence length="131" mass="14075">MTGLTPYLHFPGVARDALTFYQEVFGGDLVLHTFGDFGREDGPSDFIAHGMLSGRVELFAADGGPGDPPLELRGVMFSLLGTAEPAELETWFATLADGGSVIDPLQLRAWGDHDGTVTDRFGVTWLIGYQG</sequence>
<gene>
    <name evidence="2" type="ORF">Q9S78_02150</name>
</gene>
<organism evidence="2 3">
    <name type="scientific">Microbacterium aquilitoris</name>
    <dbReference type="NCBI Taxonomy" id="3067307"/>
    <lineage>
        <taxon>Bacteria</taxon>
        <taxon>Bacillati</taxon>
        <taxon>Actinomycetota</taxon>
        <taxon>Actinomycetes</taxon>
        <taxon>Micrococcales</taxon>
        <taxon>Microbacteriaceae</taxon>
        <taxon>Microbacterium</taxon>
    </lineage>
</organism>
<dbReference type="InterPro" id="IPR004360">
    <property type="entry name" value="Glyas_Fos-R_dOase_dom"/>
</dbReference>
<dbReference type="RefSeq" id="WP_311858460.1">
    <property type="nucleotide sequence ID" value="NZ_JAUZVT010000001.1"/>
</dbReference>
<proteinExistence type="predicted"/>
<dbReference type="InterPro" id="IPR028973">
    <property type="entry name" value="PhnB-like"/>
</dbReference>
<dbReference type="Gene3D" id="3.10.180.10">
    <property type="entry name" value="2,3-Dihydroxybiphenyl 1,2-Dioxygenase, domain 1"/>
    <property type="match status" value="1"/>
</dbReference>
<dbReference type="Pfam" id="PF00903">
    <property type="entry name" value="Glyoxalase"/>
    <property type="match status" value="1"/>
</dbReference>
<dbReference type="InterPro" id="IPR029068">
    <property type="entry name" value="Glyas_Bleomycin-R_OHBP_Dase"/>
</dbReference>
<feature type="domain" description="Glyoxalase/fosfomycin resistance/dioxygenase" evidence="1">
    <location>
        <begin position="15"/>
        <end position="125"/>
    </location>
</feature>
<dbReference type="Proteomes" id="UP001262835">
    <property type="component" value="Unassembled WGS sequence"/>
</dbReference>
<evidence type="ECO:0000259" key="1">
    <source>
        <dbReference type="Pfam" id="PF00903"/>
    </source>
</evidence>
<dbReference type="PANTHER" id="PTHR33990">
    <property type="entry name" value="PROTEIN YJDN-RELATED"/>
    <property type="match status" value="1"/>
</dbReference>
<evidence type="ECO:0000313" key="2">
    <source>
        <dbReference type="EMBL" id="MDT3329461.1"/>
    </source>
</evidence>